<evidence type="ECO:0000259" key="2">
    <source>
        <dbReference type="Pfam" id="PF25792"/>
    </source>
</evidence>
<evidence type="ECO:0000256" key="1">
    <source>
        <dbReference type="SAM" id="MobiDB-lite"/>
    </source>
</evidence>
<dbReference type="EMBL" id="JAGZSV010000303">
    <property type="protein sequence ID" value="MBS6941773.1"/>
    <property type="molecule type" value="Genomic_DNA"/>
</dbReference>
<evidence type="ECO:0000313" key="3">
    <source>
        <dbReference type="EMBL" id="MBS6941773.1"/>
    </source>
</evidence>
<protein>
    <recommendedName>
        <fullName evidence="2">Probable ATP-binding protein BrxC alpha-helical domain-containing protein</fullName>
    </recommendedName>
</protein>
<dbReference type="AlphaFoldDB" id="A0A943V278"/>
<sequence>MSRLGVAVDASDRNMVGYLTRRSEANQVKVSKRERVDEALLSIVRGLLKGFPEVDAVPEDEGGMFACAKEQIGRVRERCNGLLRNEYAQAAYPEKDLVASGARLMDELLRHDATAKTLFETLRKSKDDLNDFLEDFESIRGFFPNQQRLFDAALKVDAAMQDEGEYLCGNAEVAAALESLREILGMKRPYARIKDLNGYVETVDSAHKKALVAKKQELQDRIEETAAAIRSYAEGKPAAADVVSSLDDALVQRRNQVNNANTMTRLDALLRLLDEFRDKQIENIDEAAMPPVRIADSAKSGEGAPPAPKTKRLRRNDVCPNKKLSTAEEVDAYLADIRRALIDAIEESGSVRLV</sequence>
<reference evidence="3" key="1">
    <citation type="submission" date="2021-02" db="EMBL/GenBank/DDBJ databases">
        <title>Infant gut strain persistence is associated with maternal origin, phylogeny, and functional potential including surface adhesion and iron acquisition.</title>
        <authorList>
            <person name="Lou Y.C."/>
        </authorList>
    </citation>
    <scope>NUCLEOTIDE SEQUENCE</scope>
    <source>
        <strain evidence="3">L2_039_000G1_dasL2_039_000G1_concoct_11</strain>
    </source>
</reference>
<gene>
    <name evidence="3" type="ORF">KH142_09995</name>
</gene>
<dbReference type="Proteomes" id="UP000727506">
    <property type="component" value="Unassembled WGS sequence"/>
</dbReference>
<name>A0A943V278_9ACTN</name>
<dbReference type="Pfam" id="PF25792">
    <property type="entry name" value="BREX_BrxC_helical"/>
    <property type="match status" value="1"/>
</dbReference>
<organism evidence="3 4">
    <name type="scientific">Slackia piriformis</name>
    <dbReference type="NCBI Taxonomy" id="626934"/>
    <lineage>
        <taxon>Bacteria</taxon>
        <taxon>Bacillati</taxon>
        <taxon>Actinomycetota</taxon>
        <taxon>Coriobacteriia</taxon>
        <taxon>Eggerthellales</taxon>
        <taxon>Eggerthellaceae</taxon>
        <taxon>Slackia</taxon>
    </lineage>
</organism>
<dbReference type="InterPro" id="IPR058037">
    <property type="entry name" value="BREX_BrxC_helical"/>
</dbReference>
<evidence type="ECO:0000313" key="4">
    <source>
        <dbReference type="Proteomes" id="UP000727506"/>
    </source>
</evidence>
<comment type="caution">
    <text evidence="3">The sequence shown here is derived from an EMBL/GenBank/DDBJ whole genome shotgun (WGS) entry which is preliminary data.</text>
</comment>
<proteinExistence type="predicted"/>
<accession>A0A943V278</accession>
<feature type="region of interest" description="Disordered" evidence="1">
    <location>
        <begin position="293"/>
        <end position="320"/>
    </location>
</feature>
<feature type="domain" description="Probable ATP-binding protein BrxC alpha-helical" evidence="2">
    <location>
        <begin position="42"/>
        <end position="158"/>
    </location>
</feature>